<dbReference type="InterPro" id="IPR052276">
    <property type="entry name" value="Diphthamide-biosynth_chaperone"/>
</dbReference>
<feature type="domain" description="J" evidence="2">
    <location>
        <begin position="13"/>
        <end position="83"/>
    </location>
</feature>
<dbReference type="InterPro" id="IPR036869">
    <property type="entry name" value="J_dom_sf"/>
</dbReference>
<dbReference type="PANTHER" id="PTHR44240:SF10">
    <property type="entry name" value="J DOMAIN-CONTAINING PROTEIN"/>
    <property type="match status" value="1"/>
</dbReference>
<evidence type="ECO:0000259" key="2">
    <source>
        <dbReference type="PROSITE" id="PS50076"/>
    </source>
</evidence>
<dbReference type="Gene3D" id="1.10.287.110">
    <property type="entry name" value="DnaJ domain"/>
    <property type="match status" value="1"/>
</dbReference>
<reference evidence="3" key="2">
    <citation type="journal article" date="2018" name="Nat. Commun.">
        <title>Tailed giant Tupanvirus possesses the most complete translational apparatus of the known virosphere.</title>
        <authorList>
            <person name="Abrahao J."/>
            <person name="Silva L."/>
            <person name="Silva L.S."/>
            <person name="Khalil J.Y.B."/>
            <person name="Rodrigues R."/>
            <person name="Arantes T."/>
            <person name="Assis F."/>
            <person name="Boratto P."/>
            <person name="Andrade M."/>
            <person name="Kroon E.G."/>
            <person name="Ribeiro B."/>
            <person name="Bergier I."/>
            <person name="Seligmann H."/>
            <person name="Ghigo E."/>
            <person name="Colson P."/>
            <person name="Levasseur A."/>
            <person name="Kroemer G."/>
            <person name="Raoult D."/>
            <person name="La Scola B."/>
        </authorList>
    </citation>
    <scope>NUCLEOTIDE SEQUENCE [LARGE SCALE GENOMIC DNA]</scope>
    <source>
        <strain evidence="3">Deep ocean</strain>
    </source>
</reference>
<evidence type="ECO:0000313" key="3">
    <source>
        <dbReference type="EMBL" id="QKU34124.1"/>
    </source>
</evidence>
<proteinExistence type="predicted"/>
<dbReference type="Pfam" id="PF00226">
    <property type="entry name" value="DnaJ"/>
    <property type="match status" value="1"/>
</dbReference>
<dbReference type="KEGG" id="vg:80517433"/>
<dbReference type="CDD" id="cd06257">
    <property type="entry name" value="DnaJ"/>
    <property type="match status" value="1"/>
</dbReference>
<evidence type="ECO:0000256" key="1">
    <source>
        <dbReference type="SAM" id="MobiDB-lite"/>
    </source>
</evidence>
<reference evidence="3" key="1">
    <citation type="submission" date="2017-06" db="EMBL/GenBank/DDBJ databases">
        <authorList>
            <person name="Assis F.L."/>
            <person name="Abrahao J.S."/>
            <person name="Silva L."/>
            <person name="Khalil J.B."/>
            <person name="Rodrigues R."/>
            <person name="Silva L.S."/>
            <person name="Boratto P."/>
            <person name="Andrade M."/>
            <person name="Kroon E.G."/>
            <person name="Ribeiro B."/>
            <person name="Bergier I."/>
            <person name="Seligmann H."/>
            <person name="Ghigo E."/>
            <person name="Colson P."/>
            <person name="Levasseur A."/>
            <person name="Raoult D."/>
            <person name="Scola B.L."/>
        </authorList>
    </citation>
    <scope>NUCLEOTIDE SEQUENCE</scope>
    <source>
        <strain evidence="3">Deep ocean</strain>
    </source>
</reference>
<organism evidence="3">
    <name type="scientific">Tupanvirus deep ocean</name>
    <dbReference type="NCBI Taxonomy" id="2126984"/>
    <lineage>
        <taxon>Viruses</taxon>
        <taxon>Varidnaviria</taxon>
        <taxon>Bamfordvirae</taxon>
        <taxon>Nucleocytoviricota</taxon>
        <taxon>Megaviricetes</taxon>
        <taxon>Imitervirales</taxon>
        <taxon>Mimiviridae</taxon>
        <taxon>Megamimivirinae</taxon>
        <taxon>Tupanvirus</taxon>
        <taxon>Tupanvirus altamarinense</taxon>
    </lineage>
</organism>
<dbReference type="PROSITE" id="PS00636">
    <property type="entry name" value="DNAJ_1"/>
    <property type="match status" value="1"/>
</dbReference>
<feature type="compositionally biased region" description="Basic residues" evidence="1">
    <location>
        <begin position="359"/>
        <end position="368"/>
    </location>
</feature>
<name>A0A6N1NFK5_9VIRU</name>
<dbReference type="SMART" id="SM00271">
    <property type="entry name" value="DnaJ"/>
    <property type="match status" value="1"/>
</dbReference>
<dbReference type="RefSeq" id="YP_010780742.1">
    <property type="nucleotide sequence ID" value="NC_075038.1"/>
</dbReference>
<dbReference type="PROSITE" id="PS50076">
    <property type="entry name" value="DNAJ_2"/>
    <property type="match status" value="1"/>
</dbReference>
<feature type="region of interest" description="Disordered" evidence="1">
    <location>
        <begin position="345"/>
        <end position="368"/>
    </location>
</feature>
<feature type="compositionally biased region" description="Polar residues" evidence="1">
    <location>
        <begin position="349"/>
        <end position="358"/>
    </location>
</feature>
<dbReference type="InterPro" id="IPR001623">
    <property type="entry name" value="DnaJ_domain"/>
</dbReference>
<accession>A0A6N1NFK5</accession>
<dbReference type="EMBL" id="MF405918">
    <property type="protein sequence ID" value="QKU34124.1"/>
    <property type="molecule type" value="Genomic_DNA"/>
</dbReference>
<sequence length="368" mass="42178">MSTEYKQKSDLPDLYNILGLTIDVCKDPNCDEIIHKAYVKKAKVCHPDKYPGRTDVAEVFELITSAYDILKNENKRTAYNHKLSLNKQSSNDFLKLKKSATDHMQSLGEYKEPSAEQKLSFKEQMAALDVKHGFDSSKMDAISQQDAKKKLNSLMTTRSGQDRDLMPERLFDDGRFDLKKFNAAFDQVHKRDDSAIIAHNGVPAAWNDLGTVANYCAFDNLDNLYVNDGNRFDTSRQTFGGVDFGAPMQKITKDDVQKLRGADYVDGHNVLDENYYKEMKNKLRGRETTTNEFEEMKYGDFKRDDTAGYGIFDQLGYKFDDRLALDVEEDDISKRFEKLMAERQKEILPTNTQQQVTQKKPRASRGGR</sequence>
<dbReference type="SUPFAM" id="SSF46565">
    <property type="entry name" value="Chaperone J-domain"/>
    <property type="match status" value="1"/>
</dbReference>
<dbReference type="PANTHER" id="PTHR44240">
    <property type="entry name" value="DNAJ DOMAIN (PROKARYOTIC HEAT SHOCK PROTEIN)-RELATED"/>
    <property type="match status" value="1"/>
</dbReference>
<dbReference type="GeneID" id="80517433"/>
<dbReference type="InterPro" id="IPR018253">
    <property type="entry name" value="DnaJ_domain_CS"/>
</dbReference>
<protein>
    <submittedName>
        <fullName evidence="3">Putative J domain-containing protein</fullName>
    </submittedName>
</protein>